<dbReference type="PANTHER" id="PTHR43273">
    <property type="entry name" value="ANAEROBIC SULFATASE-MATURATING ENZYME HOMOLOG ASLB-RELATED"/>
    <property type="match status" value="1"/>
</dbReference>
<evidence type="ECO:0000259" key="8">
    <source>
        <dbReference type="Pfam" id="PF04055"/>
    </source>
</evidence>
<keyword evidence="5" id="KW-0408">Iron</keyword>
<evidence type="ECO:0000256" key="3">
    <source>
        <dbReference type="ARBA" id="ARBA00022691"/>
    </source>
</evidence>
<dbReference type="SFLD" id="SFLDG01386">
    <property type="entry name" value="main_SPASM_domain-containing"/>
    <property type="match status" value="1"/>
</dbReference>
<dbReference type="Gene3D" id="3.20.20.70">
    <property type="entry name" value="Aldolase class I"/>
    <property type="match status" value="1"/>
</dbReference>
<name>A0A3A4NSM0_ABYX5</name>
<keyword evidence="2" id="KW-0004">4Fe-4S</keyword>
<evidence type="ECO:0000313" key="10">
    <source>
        <dbReference type="Proteomes" id="UP000265882"/>
    </source>
</evidence>
<dbReference type="InterPro" id="IPR023867">
    <property type="entry name" value="Sulphatase_maturase_rSAM"/>
</dbReference>
<dbReference type="Proteomes" id="UP000265882">
    <property type="component" value="Unassembled WGS sequence"/>
</dbReference>
<evidence type="ECO:0000313" key="9">
    <source>
        <dbReference type="EMBL" id="RJP21525.1"/>
    </source>
</evidence>
<keyword evidence="3" id="KW-0949">S-adenosyl-L-methionine</keyword>
<dbReference type="SFLD" id="SFLDS00029">
    <property type="entry name" value="Radical_SAM"/>
    <property type="match status" value="1"/>
</dbReference>
<organism evidence="9 10">
    <name type="scientific">Abyssobacteria bacterium (strain SURF_5)</name>
    <dbReference type="NCBI Taxonomy" id="2093360"/>
    <lineage>
        <taxon>Bacteria</taxon>
        <taxon>Pseudomonadati</taxon>
        <taxon>Candidatus Hydrogenedentota</taxon>
        <taxon>Candidatus Abyssobacteria</taxon>
    </lineage>
</organism>
<protein>
    <submittedName>
        <fullName evidence="9">Radical SAM protein</fullName>
    </submittedName>
</protein>
<accession>A0A3A4NSM0</accession>
<comment type="cofactor">
    <cofactor evidence="1">
        <name>[4Fe-4S] cluster</name>
        <dbReference type="ChEBI" id="CHEBI:49883"/>
    </cofactor>
</comment>
<keyword evidence="4" id="KW-0479">Metal-binding</keyword>
<dbReference type="InterPro" id="IPR023885">
    <property type="entry name" value="4Fe4S-binding_SPASM_dom"/>
</dbReference>
<keyword evidence="6" id="KW-0411">Iron-sulfur</keyword>
<proteinExistence type="inferred from homology"/>
<dbReference type="InterPro" id="IPR007197">
    <property type="entry name" value="rSAM"/>
</dbReference>
<dbReference type="SFLD" id="SFLDG01384">
    <property type="entry name" value="thioether_bond_formation_requi"/>
    <property type="match status" value="1"/>
</dbReference>
<sequence length="382" mass="41618">MTSKNLSNSVHEALSCELLVTTFCNMSCTYCLARHMNPAHMDEELGKAAIDMFMFLSEGAKTLDITFTGGEPLLNLPLIRKLSHYAKIKAEKAGAEIGFVLKTNGIILDHQIMDFLKSLNFKVVISVDGLPQTHDIYRKDRNGEATQKKVVSNLKDLIAKGASYVASITVHPNCASALLTNVLYLHESGIKQIDIGPVYGTAEWTEETISELVTSILNIAAYTWKVNKNKSILEIGPLYKNSEHVGGGLSDSWGCGAGFTNLAFLPNGQITGCSALAYLAPNFPWLILGHLNNGLDDSALKHFLVHSLDNIENRPRCAGCKTAPNCTGGCLAINLSTTESALLPPSIYCRMISTIPTAWNVAWGGRFEEAKNEVPPVFWTGR</sequence>
<comment type="similarity">
    <text evidence="7">Belongs to the radical SAM superfamily. Anaerobic sulfatase-maturating enzyme family.</text>
</comment>
<dbReference type="Pfam" id="PF04055">
    <property type="entry name" value="Radical_SAM"/>
    <property type="match status" value="1"/>
</dbReference>
<dbReference type="GO" id="GO:0046872">
    <property type="term" value="F:metal ion binding"/>
    <property type="evidence" value="ECO:0007669"/>
    <property type="project" value="UniProtKB-KW"/>
</dbReference>
<dbReference type="GO" id="GO:0051539">
    <property type="term" value="F:4 iron, 4 sulfur cluster binding"/>
    <property type="evidence" value="ECO:0007669"/>
    <property type="project" value="UniProtKB-KW"/>
</dbReference>
<comment type="caution">
    <text evidence="9">The sequence shown here is derived from an EMBL/GenBank/DDBJ whole genome shotgun (WGS) entry which is preliminary data.</text>
</comment>
<evidence type="ECO:0000256" key="6">
    <source>
        <dbReference type="ARBA" id="ARBA00023014"/>
    </source>
</evidence>
<dbReference type="InterPro" id="IPR000385">
    <property type="entry name" value="MoaA_NifB_PqqE_Fe-S-bd_CS"/>
</dbReference>
<dbReference type="PANTHER" id="PTHR43273:SF3">
    <property type="entry name" value="ANAEROBIC SULFATASE-MATURATING ENZYME HOMOLOG ASLB-RELATED"/>
    <property type="match status" value="1"/>
</dbReference>
<dbReference type="SUPFAM" id="SSF102114">
    <property type="entry name" value="Radical SAM enzymes"/>
    <property type="match status" value="1"/>
</dbReference>
<dbReference type="InterPro" id="IPR058240">
    <property type="entry name" value="rSAM_sf"/>
</dbReference>
<evidence type="ECO:0000256" key="2">
    <source>
        <dbReference type="ARBA" id="ARBA00022485"/>
    </source>
</evidence>
<dbReference type="PROSITE" id="PS01305">
    <property type="entry name" value="MOAA_NIFB_PQQE"/>
    <property type="match status" value="1"/>
</dbReference>
<reference evidence="9 10" key="1">
    <citation type="journal article" date="2017" name="ISME J.">
        <title>Energy and carbon metabolisms in a deep terrestrial subsurface fluid microbial community.</title>
        <authorList>
            <person name="Momper L."/>
            <person name="Jungbluth S.P."/>
            <person name="Lee M.D."/>
            <person name="Amend J.P."/>
        </authorList>
    </citation>
    <scope>NUCLEOTIDE SEQUENCE [LARGE SCALE GENOMIC DNA]</scope>
    <source>
        <strain evidence="9">SURF_5</strain>
    </source>
</reference>
<dbReference type="NCBIfam" id="TIGR04085">
    <property type="entry name" value="rSAM_more_4Fe4S"/>
    <property type="match status" value="1"/>
</dbReference>
<gene>
    <name evidence="9" type="ORF">C4520_09555</name>
</gene>
<feature type="domain" description="Radical SAM core" evidence="8">
    <location>
        <begin position="19"/>
        <end position="172"/>
    </location>
</feature>
<dbReference type="CDD" id="cd01335">
    <property type="entry name" value="Radical_SAM"/>
    <property type="match status" value="1"/>
</dbReference>
<evidence type="ECO:0000256" key="7">
    <source>
        <dbReference type="ARBA" id="ARBA00023601"/>
    </source>
</evidence>
<dbReference type="EMBL" id="QZKU01000067">
    <property type="protein sequence ID" value="RJP21525.1"/>
    <property type="molecule type" value="Genomic_DNA"/>
</dbReference>
<dbReference type="GO" id="GO:0016491">
    <property type="term" value="F:oxidoreductase activity"/>
    <property type="evidence" value="ECO:0007669"/>
    <property type="project" value="InterPro"/>
</dbReference>
<dbReference type="InterPro" id="IPR013785">
    <property type="entry name" value="Aldolase_TIM"/>
</dbReference>
<dbReference type="SFLD" id="SFLDG01067">
    <property type="entry name" value="SPASM/twitch_domain_containing"/>
    <property type="match status" value="1"/>
</dbReference>
<evidence type="ECO:0000256" key="5">
    <source>
        <dbReference type="ARBA" id="ARBA00023004"/>
    </source>
</evidence>
<dbReference type="AlphaFoldDB" id="A0A3A4NSM0"/>
<evidence type="ECO:0000256" key="4">
    <source>
        <dbReference type="ARBA" id="ARBA00022723"/>
    </source>
</evidence>
<evidence type="ECO:0000256" key="1">
    <source>
        <dbReference type="ARBA" id="ARBA00001966"/>
    </source>
</evidence>